<keyword evidence="3 6" id="KW-0067">ATP-binding</keyword>
<gene>
    <name evidence="6" type="ORF">GCM10008090_06390</name>
</gene>
<dbReference type="Pfam" id="PF00005">
    <property type="entry name" value="ABC_tran"/>
    <property type="match status" value="1"/>
</dbReference>
<reference evidence="6" key="1">
    <citation type="journal article" date="2014" name="Int. J. Syst. Evol. Microbiol.">
        <title>Complete genome sequence of Corynebacterium casei LMG S-19264T (=DSM 44701T), isolated from a smear-ripened cheese.</title>
        <authorList>
            <consortium name="US DOE Joint Genome Institute (JGI-PGF)"/>
            <person name="Walter F."/>
            <person name="Albersmeier A."/>
            <person name="Kalinowski J."/>
            <person name="Ruckert C."/>
        </authorList>
    </citation>
    <scope>NUCLEOTIDE SEQUENCE</scope>
    <source>
        <strain evidence="6">KCTC 12711</strain>
    </source>
</reference>
<dbReference type="FunFam" id="3.40.50.300:FF:000032">
    <property type="entry name" value="Export ABC transporter ATP-binding protein"/>
    <property type="match status" value="1"/>
</dbReference>
<comment type="similarity">
    <text evidence="4">Belongs to the ABC transporter superfamily. Macrolide exporter (TC 3.A.1.122) family.</text>
</comment>
<protein>
    <submittedName>
        <fullName evidence="6">ABC transporter ATP-binding protein</fullName>
    </submittedName>
</protein>
<keyword evidence="7" id="KW-1185">Reference proteome</keyword>
<dbReference type="GO" id="GO:0022857">
    <property type="term" value="F:transmembrane transporter activity"/>
    <property type="evidence" value="ECO:0007669"/>
    <property type="project" value="UniProtKB-ARBA"/>
</dbReference>
<evidence type="ECO:0000256" key="4">
    <source>
        <dbReference type="ARBA" id="ARBA00038388"/>
    </source>
</evidence>
<dbReference type="EMBL" id="BMXA01000001">
    <property type="protein sequence ID" value="GHA00368.1"/>
    <property type="molecule type" value="Genomic_DNA"/>
</dbReference>
<evidence type="ECO:0000256" key="1">
    <source>
        <dbReference type="ARBA" id="ARBA00022448"/>
    </source>
</evidence>
<organism evidence="6 7">
    <name type="scientific">Arenicella chitinivorans</name>
    <dbReference type="NCBI Taxonomy" id="1329800"/>
    <lineage>
        <taxon>Bacteria</taxon>
        <taxon>Pseudomonadati</taxon>
        <taxon>Pseudomonadota</taxon>
        <taxon>Gammaproteobacteria</taxon>
        <taxon>Arenicellales</taxon>
        <taxon>Arenicellaceae</taxon>
        <taxon>Arenicella</taxon>
    </lineage>
</organism>
<dbReference type="InterPro" id="IPR003439">
    <property type="entry name" value="ABC_transporter-like_ATP-bd"/>
</dbReference>
<comment type="caution">
    <text evidence="6">The sequence shown here is derived from an EMBL/GenBank/DDBJ whole genome shotgun (WGS) entry which is preliminary data.</text>
</comment>
<dbReference type="GO" id="GO:1902495">
    <property type="term" value="C:transmembrane transporter complex"/>
    <property type="evidence" value="ECO:0007669"/>
    <property type="project" value="UniProtKB-ARBA"/>
</dbReference>
<proteinExistence type="inferred from homology"/>
<dbReference type="Gene3D" id="3.40.50.300">
    <property type="entry name" value="P-loop containing nucleotide triphosphate hydrolases"/>
    <property type="match status" value="1"/>
</dbReference>
<evidence type="ECO:0000256" key="3">
    <source>
        <dbReference type="ARBA" id="ARBA00022840"/>
    </source>
</evidence>
<evidence type="ECO:0000256" key="2">
    <source>
        <dbReference type="ARBA" id="ARBA00022741"/>
    </source>
</evidence>
<reference evidence="6" key="2">
    <citation type="submission" date="2020-09" db="EMBL/GenBank/DDBJ databases">
        <authorList>
            <person name="Sun Q."/>
            <person name="Kim S."/>
        </authorList>
    </citation>
    <scope>NUCLEOTIDE SEQUENCE</scope>
    <source>
        <strain evidence="6">KCTC 12711</strain>
    </source>
</reference>
<dbReference type="InterPro" id="IPR017871">
    <property type="entry name" value="ABC_transporter-like_CS"/>
</dbReference>
<dbReference type="GO" id="GO:0016887">
    <property type="term" value="F:ATP hydrolysis activity"/>
    <property type="evidence" value="ECO:0007669"/>
    <property type="project" value="InterPro"/>
</dbReference>
<sequence length="232" mass="25115">MSTAVIHAHKLSKTIYSASQPIKILRGVDLTVNAGDSVAILGASGSGKSTLLGVLAGLDTVNNGHIQLLGEELTTLNEDQRTALRAGQIGFVFQSFHLLPELSAVENVALTLELFNRSDALNVAYEWLTRLGLAHRAEHYPSQLSGGEQQRVALCRAFAVEPKILFADEPTANLDAHTANNVLDQLFSLLDTSQTSLVVATHDPVLARRCRHRFQLQDGILNSAPKDQESLC</sequence>
<dbReference type="Proteomes" id="UP000614811">
    <property type="component" value="Unassembled WGS sequence"/>
</dbReference>
<dbReference type="AlphaFoldDB" id="A0A918RKB0"/>
<keyword evidence="2" id="KW-0547">Nucleotide-binding</keyword>
<evidence type="ECO:0000313" key="6">
    <source>
        <dbReference type="EMBL" id="GHA00368.1"/>
    </source>
</evidence>
<dbReference type="SUPFAM" id="SSF52540">
    <property type="entry name" value="P-loop containing nucleoside triphosphate hydrolases"/>
    <property type="match status" value="1"/>
</dbReference>
<dbReference type="CDD" id="cd03255">
    <property type="entry name" value="ABC_MJ0796_LolCDE_FtsE"/>
    <property type="match status" value="1"/>
</dbReference>
<dbReference type="PROSITE" id="PS00211">
    <property type="entry name" value="ABC_TRANSPORTER_1"/>
    <property type="match status" value="1"/>
</dbReference>
<dbReference type="RefSeq" id="WP_189398548.1">
    <property type="nucleotide sequence ID" value="NZ_BMXA01000001.1"/>
</dbReference>
<evidence type="ECO:0000313" key="7">
    <source>
        <dbReference type="Proteomes" id="UP000614811"/>
    </source>
</evidence>
<dbReference type="SMART" id="SM00382">
    <property type="entry name" value="AAA"/>
    <property type="match status" value="1"/>
</dbReference>
<dbReference type="InterPro" id="IPR003593">
    <property type="entry name" value="AAA+_ATPase"/>
</dbReference>
<dbReference type="PANTHER" id="PTHR42798">
    <property type="entry name" value="LIPOPROTEIN-RELEASING SYSTEM ATP-BINDING PROTEIN LOLD"/>
    <property type="match status" value="1"/>
</dbReference>
<name>A0A918RKB0_9GAMM</name>
<evidence type="ECO:0000259" key="5">
    <source>
        <dbReference type="PROSITE" id="PS50893"/>
    </source>
</evidence>
<dbReference type="PROSITE" id="PS50893">
    <property type="entry name" value="ABC_TRANSPORTER_2"/>
    <property type="match status" value="1"/>
</dbReference>
<feature type="domain" description="ABC transporter" evidence="5">
    <location>
        <begin position="6"/>
        <end position="231"/>
    </location>
</feature>
<accession>A0A918RKB0</accession>
<dbReference type="GO" id="GO:0005524">
    <property type="term" value="F:ATP binding"/>
    <property type="evidence" value="ECO:0007669"/>
    <property type="project" value="UniProtKB-KW"/>
</dbReference>
<dbReference type="PANTHER" id="PTHR42798:SF2">
    <property type="entry name" value="ABC TRANSPORTER ATP-BINDING PROTEIN MG467-RELATED"/>
    <property type="match status" value="1"/>
</dbReference>
<keyword evidence="1" id="KW-0813">Transport</keyword>
<dbReference type="InterPro" id="IPR017911">
    <property type="entry name" value="MacB-like_ATP-bd"/>
</dbReference>
<dbReference type="InterPro" id="IPR027417">
    <property type="entry name" value="P-loop_NTPase"/>
</dbReference>